<dbReference type="GO" id="GO:0016787">
    <property type="term" value="F:hydrolase activity"/>
    <property type="evidence" value="ECO:0007669"/>
    <property type="project" value="UniProtKB-KW"/>
</dbReference>
<organism evidence="2 3">
    <name type="scientific">Candidatus Cetobacterium colombiensis</name>
    <dbReference type="NCBI Taxonomy" id="3073100"/>
    <lineage>
        <taxon>Bacteria</taxon>
        <taxon>Fusobacteriati</taxon>
        <taxon>Fusobacteriota</taxon>
        <taxon>Fusobacteriia</taxon>
        <taxon>Fusobacteriales</taxon>
        <taxon>Fusobacteriaceae</taxon>
        <taxon>Cetobacterium</taxon>
    </lineage>
</organism>
<keyword evidence="3" id="KW-1185">Reference proteome</keyword>
<protein>
    <submittedName>
        <fullName evidence="2">Alpha/beta hydrolase-fold protein</fullName>
    </submittedName>
</protein>
<dbReference type="InterPro" id="IPR050583">
    <property type="entry name" value="Mycobacterial_A85_antigen"/>
</dbReference>
<evidence type="ECO:0000313" key="2">
    <source>
        <dbReference type="EMBL" id="MDX8335398.1"/>
    </source>
</evidence>
<keyword evidence="1" id="KW-0472">Membrane</keyword>
<accession>A0ABU4W789</accession>
<reference evidence="3" key="1">
    <citation type="submission" date="2023-07" db="EMBL/GenBank/DDBJ databases">
        <authorList>
            <person name="Colorado M.A."/>
            <person name="Villamil L.M."/>
            <person name="Melo J.F."/>
            <person name="Rodriguez J.A."/>
            <person name="Ruiz R.Y."/>
        </authorList>
    </citation>
    <scope>NUCLEOTIDE SEQUENCE [LARGE SCALE GENOMIC DNA]</scope>
    <source>
        <strain evidence="3">C33</strain>
    </source>
</reference>
<dbReference type="RefSeq" id="WP_320312800.1">
    <property type="nucleotide sequence ID" value="NZ_JAVIKH010000002.1"/>
</dbReference>
<dbReference type="Proteomes" id="UP001279681">
    <property type="component" value="Unassembled WGS sequence"/>
</dbReference>
<sequence>MALEIISFLVFVSILFYVVTYPYNFKLNRKLKRVLGFSQVEKIIDTREKYLEFDNKELLEEFIIEEKYLESVHTSEKMRILILKPKVLKEKPLCLVLFHGIRDKAEDWIYKAKLRENYLSLKRRGIQRDIVFILPDSGYKGESWYTNFYHDKTHQYEEFFSKDLTKFIENEYPDSIKGIGGFSMGGYGALKIGLKNLEEYDIIGSFSGAISLIRMSINRRVMRIFRYLYVPRFLFNDVNKSHFVKVFSPWGYKILKNDPYSIIKVMDPKRLKGKKFYLSVGSEDKKPYLMLQQWIDVVGRAKKYNLDFKGKIYENEYHTWEYISKDIYNFLVFFINETKKRK</sequence>
<dbReference type="EMBL" id="JAVIKH010000002">
    <property type="protein sequence ID" value="MDX8335398.1"/>
    <property type="molecule type" value="Genomic_DNA"/>
</dbReference>
<dbReference type="PANTHER" id="PTHR48098">
    <property type="entry name" value="ENTEROCHELIN ESTERASE-RELATED"/>
    <property type="match status" value="1"/>
</dbReference>
<dbReference type="SUPFAM" id="SSF53474">
    <property type="entry name" value="alpha/beta-Hydrolases"/>
    <property type="match status" value="1"/>
</dbReference>
<dbReference type="PANTHER" id="PTHR48098:SF1">
    <property type="entry name" value="DIACYLGLYCEROL ACYLTRANSFERASE_MYCOLYLTRANSFERASE AG85A"/>
    <property type="match status" value="1"/>
</dbReference>
<dbReference type="Pfam" id="PF00756">
    <property type="entry name" value="Esterase"/>
    <property type="match status" value="1"/>
</dbReference>
<evidence type="ECO:0000256" key="1">
    <source>
        <dbReference type="SAM" id="Phobius"/>
    </source>
</evidence>
<keyword evidence="1" id="KW-0812">Transmembrane</keyword>
<name>A0ABU4W789_9FUSO</name>
<feature type="transmembrane region" description="Helical" evidence="1">
    <location>
        <begin position="6"/>
        <end position="23"/>
    </location>
</feature>
<dbReference type="InterPro" id="IPR000801">
    <property type="entry name" value="Esterase-like"/>
</dbReference>
<dbReference type="Gene3D" id="3.40.50.1820">
    <property type="entry name" value="alpha/beta hydrolase"/>
    <property type="match status" value="1"/>
</dbReference>
<keyword evidence="1" id="KW-1133">Transmembrane helix</keyword>
<evidence type="ECO:0000313" key="3">
    <source>
        <dbReference type="Proteomes" id="UP001279681"/>
    </source>
</evidence>
<dbReference type="InterPro" id="IPR029058">
    <property type="entry name" value="AB_hydrolase_fold"/>
</dbReference>
<proteinExistence type="predicted"/>
<gene>
    <name evidence="2" type="ORF">RFV38_02620</name>
</gene>
<keyword evidence="2" id="KW-0378">Hydrolase</keyword>
<comment type="caution">
    <text evidence="2">The sequence shown here is derived from an EMBL/GenBank/DDBJ whole genome shotgun (WGS) entry which is preliminary data.</text>
</comment>